<dbReference type="Pfam" id="PF00639">
    <property type="entry name" value="Rotamase"/>
    <property type="match status" value="1"/>
</dbReference>
<evidence type="ECO:0000256" key="6">
    <source>
        <dbReference type="PROSITE-ProRule" id="PRU00278"/>
    </source>
</evidence>
<dbReference type="PANTHER" id="PTHR47245:SF1">
    <property type="entry name" value="FOLDASE PROTEIN PRSA"/>
    <property type="match status" value="1"/>
</dbReference>
<dbReference type="GO" id="GO:0016853">
    <property type="term" value="F:isomerase activity"/>
    <property type="evidence" value="ECO:0007669"/>
    <property type="project" value="UniProtKB-KW"/>
</dbReference>
<feature type="domain" description="PpiC" evidence="7">
    <location>
        <begin position="119"/>
        <end position="210"/>
    </location>
</feature>
<dbReference type="PANTHER" id="PTHR47245">
    <property type="entry name" value="PEPTIDYLPROLYL ISOMERASE"/>
    <property type="match status" value="1"/>
</dbReference>
<gene>
    <name evidence="8" type="ORF">ACE1B6_01625</name>
</gene>
<proteinExistence type="predicted"/>
<keyword evidence="5 6" id="KW-0413">Isomerase</keyword>
<dbReference type="EMBL" id="JBHFNS010000016">
    <property type="protein sequence ID" value="MFB2933955.1"/>
    <property type="molecule type" value="Genomic_DNA"/>
</dbReference>
<evidence type="ECO:0000256" key="1">
    <source>
        <dbReference type="ARBA" id="ARBA00000971"/>
    </source>
</evidence>
<comment type="catalytic activity">
    <reaction evidence="1">
        <text>[protein]-peptidylproline (omega=180) = [protein]-peptidylproline (omega=0)</text>
        <dbReference type="Rhea" id="RHEA:16237"/>
        <dbReference type="Rhea" id="RHEA-COMP:10747"/>
        <dbReference type="Rhea" id="RHEA-COMP:10748"/>
        <dbReference type="ChEBI" id="CHEBI:83833"/>
        <dbReference type="ChEBI" id="CHEBI:83834"/>
        <dbReference type="EC" id="5.2.1.8"/>
    </reaction>
</comment>
<organism evidence="8 9">
    <name type="scientific">Floridaenema fluviatile BLCC-F154</name>
    <dbReference type="NCBI Taxonomy" id="3153640"/>
    <lineage>
        <taxon>Bacteria</taxon>
        <taxon>Bacillati</taxon>
        <taxon>Cyanobacteriota</taxon>
        <taxon>Cyanophyceae</taxon>
        <taxon>Oscillatoriophycideae</taxon>
        <taxon>Aerosakkonematales</taxon>
        <taxon>Aerosakkonemataceae</taxon>
        <taxon>Floridanema</taxon>
        <taxon>Floridanema fluviatile</taxon>
    </lineage>
</organism>
<dbReference type="InterPro" id="IPR046357">
    <property type="entry name" value="PPIase_dom_sf"/>
</dbReference>
<protein>
    <recommendedName>
        <fullName evidence="2">peptidylprolyl isomerase</fullName>
        <ecNumber evidence="2">5.2.1.8</ecNumber>
    </recommendedName>
</protein>
<name>A0ABV4Y557_9CYAN</name>
<reference evidence="8 9" key="1">
    <citation type="submission" date="2024-09" db="EMBL/GenBank/DDBJ databases">
        <title>Floridaenema gen nov. (Aerosakkonemataceae, Aerosakkonematales ord. nov., Cyanobacteria) from benthic tropical and subtropical fresh waters, with the description of four new species.</title>
        <authorList>
            <person name="Moretto J.A."/>
            <person name="Berthold D.E."/>
            <person name="Lefler F.W."/>
            <person name="Huang I.-S."/>
            <person name="Laughinghouse H. IV."/>
        </authorList>
    </citation>
    <scope>NUCLEOTIDE SEQUENCE [LARGE SCALE GENOMIC DNA]</scope>
    <source>
        <strain evidence="8 9">BLCC-F154</strain>
    </source>
</reference>
<dbReference type="RefSeq" id="WP_413255487.1">
    <property type="nucleotide sequence ID" value="NZ_JBHFNS010000016.1"/>
</dbReference>
<evidence type="ECO:0000256" key="2">
    <source>
        <dbReference type="ARBA" id="ARBA00013194"/>
    </source>
</evidence>
<sequence length="250" mass="29584">MANLAQVIPEPNEIIQFLKQEMLLKDISEKILHQKIISKTAQERGIVITPEEIQEEADLLRREKRLEKASDTLAWLADQLISAEDLEARIHQKLLTKKLSTYLFDKEVEKYFAEHKLDFEQFTIYQIVVSYEQLAQEIFYEIEEEEISFYEAAHFYDIDQRRRYYCGYEGKMYRWSLNPDIASVVFSAPIGEIIGPLKTEQGYHLFMVQEFIQAELTPETHQSIINKLFRQWLEGEFNYWLHNSCAVEAS</sequence>
<dbReference type="EC" id="5.2.1.8" evidence="2"/>
<evidence type="ECO:0000256" key="3">
    <source>
        <dbReference type="ARBA" id="ARBA00022729"/>
    </source>
</evidence>
<comment type="caution">
    <text evidence="8">The sequence shown here is derived from an EMBL/GenBank/DDBJ whole genome shotgun (WGS) entry which is preliminary data.</text>
</comment>
<keyword evidence="9" id="KW-1185">Reference proteome</keyword>
<keyword evidence="4 6" id="KW-0697">Rotamase</keyword>
<dbReference type="Proteomes" id="UP001576776">
    <property type="component" value="Unassembled WGS sequence"/>
</dbReference>
<dbReference type="PROSITE" id="PS50198">
    <property type="entry name" value="PPIC_PPIASE_2"/>
    <property type="match status" value="1"/>
</dbReference>
<evidence type="ECO:0000256" key="5">
    <source>
        <dbReference type="ARBA" id="ARBA00023235"/>
    </source>
</evidence>
<evidence type="ECO:0000313" key="8">
    <source>
        <dbReference type="EMBL" id="MFB2933955.1"/>
    </source>
</evidence>
<accession>A0ABV4Y557</accession>
<dbReference type="SUPFAM" id="SSF54534">
    <property type="entry name" value="FKBP-like"/>
    <property type="match status" value="1"/>
</dbReference>
<evidence type="ECO:0000256" key="4">
    <source>
        <dbReference type="ARBA" id="ARBA00023110"/>
    </source>
</evidence>
<evidence type="ECO:0000259" key="7">
    <source>
        <dbReference type="PROSITE" id="PS50198"/>
    </source>
</evidence>
<dbReference type="Gene3D" id="3.10.50.40">
    <property type="match status" value="1"/>
</dbReference>
<dbReference type="Gene3D" id="1.10.4030.10">
    <property type="entry name" value="Porin chaperone SurA, peptide-binding domain"/>
    <property type="match status" value="1"/>
</dbReference>
<dbReference type="InterPro" id="IPR050245">
    <property type="entry name" value="PrsA_foldase"/>
</dbReference>
<evidence type="ECO:0000313" key="9">
    <source>
        <dbReference type="Proteomes" id="UP001576776"/>
    </source>
</evidence>
<keyword evidence="3" id="KW-0732">Signal</keyword>
<dbReference type="InterPro" id="IPR000297">
    <property type="entry name" value="PPIase_PpiC"/>
</dbReference>